<proteinExistence type="predicted"/>
<dbReference type="PANTHER" id="PTHR22602">
    <property type="entry name" value="TRANSFERASE CAF17, MITOCHONDRIAL-RELATED"/>
    <property type="match status" value="1"/>
</dbReference>
<keyword evidence="1" id="KW-0809">Transit peptide</keyword>
<name>A0ABZ2C1X5_9PROT</name>
<organism evidence="3 4">
    <name type="scientific">Candidatus Bealeia paramacronuclearis</name>
    <dbReference type="NCBI Taxonomy" id="1921001"/>
    <lineage>
        <taxon>Bacteria</taxon>
        <taxon>Pseudomonadati</taxon>
        <taxon>Pseudomonadota</taxon>
        <taxon>Alphaproteobacteria</taxon>
        <taxon>Holosporales</taxon>
        <taxon>Holosporaceae</taxon>
        <taxon>Candidatus Bealeia</taxon>
    </lineage>
</organism>
<dbReference type="InterPro" id="IPR027266">
    <property type="entry name" value="TrmE/GcvT-like"/>
</dbReference>
<dbReference type="RefSeq" id="WP_331255324.1">
    <property type="nucleotide sequence ID" value="NZ_CP133270.1"/>
</dbReference>
<dbReference type="EMBL" id="CP133270">
    <property type="protein sequence ID" value="WVX66459.1"/>
    <property type="molecule type" value="Genomic_DNA"/>
</dbReference>
<dbReference type="Proteomes" id="UP001330434">
    <property type="component" value="Chromosome"/>
</dbReference>
<accession>A0ABZ2C1X5</accession>
<gene>
    <name evidence="3" type="ORF">Bealeia1_00637</name>
</gene>
<dbReference type="InterPro" id="IPR045179">
    <property type="entry name" value="YgfZ/GcvT"/>
</dbReference>
<dbReference type="InterPro" id="IPR017703">
    <property type="entry name" value="YgfZ/GCV_T_CS"/>
</dbReference>
<dbReference type="InterPro" id="IPR057460">
    <property type="entry name" value="CAF17_C"/>
</dbReference>
<sequence>MELLSTRLPSRGLLKISGKDRFLFLQGIITNDIYKLENVPIIYSALLTPQGKFLFDFFVYAQGDVFLLECQEGRLPELMKKLSLYKLRSQVVFEDVSSDYDIIVGAPVPGLEAYFNEDPRLPDLGIRGVVPVRKMLGQVQDDIVLYNAHRISLGVPDGSVDLIPDKSILLENGMDELQAIDWKKGCYMGQELTARTRYRGLVRKRLFPLRVEGEAPAFGEKICYEGDEVGEMRSSQNEKGLALIRLEAFQKFQEKGEPFTYQETRLFPYCPDWMDFTFPEESTKSENPPGNS</sequence>
<evidence type="ECO:0000313" key="3">
    <source>
        <dbReference type="EMBL" id="WVX66459.1"/>
    </source>
</evidence>
<protein>
    <submittedName>
        <fullName evidence="3">Folate-binding protein YgfZ</fullName>
    </submittedName>
</protein>
<reference evidence="3 4" key="1">
    <citation type="journal article" date="2024" name="Environ. Microbiol.">
        <title>Novel evolutionary insights on the interactions of the Holosporales (Alphaproteobacteria) with eukaryotic hosts from comparative genomics.</title>
        <authorList>
            <person name="Giovannini M."/>
            <person name="Petroni G."/>
            <person name="Castelli M."/>
        </authorList>
    </citation>
    <scope>NUCLEOTIDE SEQUENCE [LARGE SCALE GENOMIC DNA]</scope>
    <source>
        <strain evidence="3 4">US_Bl 15I1</strain>
    </source>
</reference>
<evidence type="ECO:0000313" key="4">
    <source>
        <dbReference type="Proteomes" id="UP001330434"/>
    </source>
</evidence>
<dbReference type="Gene3D" id="3.30.1360.120">
    <property type="entry name" value="Probable tRNA modification gtpase trme, domain 1"/>
    <property type="match status" value="2"/>
</dbReference>
<dbReference type="NCBIfam" id="TIGR03317">
    <property type="entry name" value="ygfZ_signature"/>
    <property type="match status" value="1"/>
</dbReference>
<dbReference type="SUPFAM" id="SSF103025">
    <property type="entry name" value="Folate-binding domain"/>
    <property type="match status" value="1"/>
</dbReference>
<evidence type="ECO:0000256" key="1">
    <source>
        <dbReference type="ARBA" id="ARBA00022946"/>
    </source>
</evidence>
<evidence type="ECO:0000259" key="2">
    <source>
        <dbReference type="Pfam" id="PF25455"/>
    </source>
</evidence>
<keyword evidence="4" id="KW-1185">Reference proteome</keyword>
<dbReference type="Pfam" id="PF25455">
    <property type="entry name" value="Beta-barrel_CAF17_C"/>
    <property type="match status" value="1"/>
</dbReference>
<feature type="domain" description="CAF17 C-terminal" evidence="2">
    <location>
        <begin position="203"/>
        <end position="275"/>
    </location>
</feature>
<dbReference type="PANTHER" id="PTHR22602:SF0">
    <property type="entry name" value="TRANSFERASE CAF17, MITOCHONDRIAL-RELATED"/>
    <property type="match status" value="1"/>
</dbReference>